<dbReference type="HOGENOM" id="CLU_2559266_0_0_1"/>
<dbReference type="RefSeq" id="XP_007932589.1">
    <property type="nucleotide sequence ID" value="XM_007934398.1"/>
</dbReference>
<gene>
    <name evidence="1" type="ORF">MYCFIDRAFT_180624</name>
</gene>
<keyword evidence="2" id="KW-1185">Reference proteome</keyword>
<dbReference type="KEGG" id="pfj:MYCFIDRAFT_180624"/>
<evidence type="ECO:0000313" key="2">
    <source>
        <dbReference type="Proteomes" id="UP000016932"/>
    </source>
</evidence>
<dbReference type="EMBL" id="KB446574">
    <property type="protein sequence ID" value="EME76811.1"/>
    <property type="molecule type" value="Genomic_DNA"/>
</dbReference>
<dbReference type="Proteomes" id="UP000016932">
    <property type="component" value="Unassembled WGS sequence"/>
</dbReference>
<proteinExistence type="predicted"/>
<organism evidence="1 2">
    <name type="scientific">Pseudocercospora fijiensis (strain CIRAD86)</name>
    <name type="common">Black leaf streak disease fungus</name>
    <name type="synonym">Mycosphaerella fijiensis</name>
    <dbReference type="NCBI Taxonomy" id="383855"/>
    <lineage>
        <taxon>Eukaryota</taxon>
        <taxon>Fungi</taxon>
        <taxon>Dikarya</taxon>
        <taxon>Ascomycota</taxon>
        <taxon>Pezizomycotina</taxon>
        <taxon>Dothideomycetes</taxon>
        <taxon>Dothideomycetidae</taxon>
        <taxon>Mycosphaerellales</taxon>
        <taxon>Mycosphaerellaceae</taxon>
        <taxon>Pseudocercospora</taxon>
    </lineage>
</organism>
<protein>
    <submittedName>
        <fullName evidence="1">Uncharacterized protein</fullName>
    </submittedName>
</protein>
<accession>M2ZXJ9</accession>
<dbReference type="VEuPathDB" id="FungiDB:MYCFIDRAFT_180624"/>
<sequence>MPRCYVSVIYEMPLLLEQPRKSLFLEAPKRPSKPAEGVEVLLLLPNRKELSVLLASRPELPFRLEDPRKSLSLAAPKRVPPS</sequence>
<name>M2ZXJ9_PSEFD</name>
<dbReference type="AlphaFoldDB" id="M2ZXJ9"/>
<evidence type="ECO:0000313" key="1">
    <source>
        <dbReference type="EMBL" id="EME76811.1"/>
    </source>
</evidence>
<dbReference type="GeneID" id="19334457"/>
<reference evidence="1 2" key="1">
    <citation type="journal article" date="2012" name="PLoS Pathog.">
        <title>Diverse lifestyles and strategies of plant pathogenesis encoded in the genomes of eighteen Dothideomycetes fungi.</title>
        <authorList>
            <person name="Ohm R.A."/>
            <person name="Feau N."/>
            <person name="Henrissat B."/>
            <person name="Schoch C.L."/>
            <person name="Horwitz B.A."/>
            <person name="Barry K.W."/>
            <person name="Condon B.J."/>
            <person name="Copeland A.C."/>
            <person name="Dhillon B."/>
            <person name="Glaser F."/>
            <person name="Hesse C.N."/>
            <person name="Kosti I."/>
            <person name="LaButti K."/>
            <person name="Lindquist E.A."/>
            <person name="Lucas S."/>
            <person name="Salamov A.A."/>
            <person name="Bradshaw R.E."/>
            <person name="Ciuffetti L."/>
            <person name="Hamelin R.C."/>
            <person name="Kema G.H.J."/>
            <person name="Lawrence C."/>
            <person name="Scott J.A."/>
            <person name="Spatafora J.W."/>
            <person name="Turgeon B.G."/>
            <person name="de Wit P.J.G.M."/>
            <person name="Zhong S."/>
            <person name="Goodwin S.B."/>
            <person name="Grigoriev I.V."/>
        </authorList>
    </citation>
    <scope>NUCLEOTIDE SEQUENCE [LARGE SCALE GENOMIC DNA]</scope>
    <source>
        <strain evidence="1 2">CIRAD86</strain>
    </source>
</reference>